<dbReference type="HOGENOM" id="CLU_3275450_0_0_6"/>
<organism evidence="1 2">
    <name type="scientific">Pseudoalteromonas tunicata D2</name>
    <dbReference type="NCBI Taxonomy" id="87626"/>
    <lineage>
        <taxon>Bacteria</taxon>
        <taxon>Pseudomonadati</taxon>
        <taxon>Pseudomonadota</taxon>
        <taxon>Gammaproteobacteria</taxon>
        <taxon>Alteromonadales</taxon>
        <taxon>Pseudoalteromonadaceae</taxon>
        <taxon>Pseudoalteromonas</taxon>
    </lineage>
</organism>
<gene>
    <name evidence="1" type="ORF">PTD2_13004</name>
</gene>
<sequence>MLYPFPILNLANSINNQTQNDSAVFYQLINKTHADLSFVIE</sequence>
<name>A4C6Y5_9GAMM</name>
<reference evidence="1 2" key="1">
    <citation type="submission" date="2006-02" db="EMBL/GenBank/DDBJ databases">
        <authorList>
            <person name="Moran M.A."/>
            <person name="Kjelleberg S."/>
            <person name="Egan S."/>
            <person name="Saunders N."/>
            <person name="Thomas T."/>
            <person name="Ferriera S."/>
            <person name="Johnson J."/>
            <person name="Kravitz S."/>
            <person name="Halpern A."/>
            <person name="Remington K."/>
            <person name="Beeson K."/>
            <person name="Tran B."/>
            <person name="Rogers Y.-H."/>
            <person name="Friedman R."/>
            <person name="Venter J.C."/>
        </authorList>
    </citation>
    <scope>NUCLEOTIDE SEQUENCE [LARGE SCALE GENOMIC DNA]</scope>
    <source>
        <strain evidence="1 2">D2</strain>
    </source>
</reference>
<dbReference type="Proteomes" id="UP000006201">
    <property type="component" value="Unassembled WGS sequence"/>
</dbReference>
<accession>A4C6Y5</accession>
<dbReference type="STRING" id="87626.PTD2_13004"/>
<comment type="caution">
    <text evidence="1">The sequence shown here is derived from an EMBL/GenBank/DDBJ whole genome shotgun (WGS) entry which is preliminary data.</text>
</comment>
<dbReference type="EMBL" id="AAOH01000002">
    <property type="protein sequence ID" value="EAR29739.1"/>
    <property type="molecule type" value="Genomic_DNA"/>
</dbReference>
<evidence type="ECO:0000313" key="2">
    <source>
        <dbReference type="Proteomes" id="UP000006201"/>
    </source>
</evidence>
<proteinExistence type="predicted"/>
<keyword evidence="2" id="KW-1185">Reference proteome</keyword>
<dbReference type="AlphaFoldDB" id="A4C6Y5"/>
<protein>
    <submittedName>
        <fullName evidence="1">Uncharacterized protein</fullName>
    </submittedName>
</protein>
<evidence type="ECO:0000313" key="1">
    <source>
        <dbReference type="EMBL" id="EAR29739.1"/>
    </source>
</evidence>